<dbReference type="EMBL" id="BART01018503">
    <property type="protein sequence ID" value="GAG75452.1"/>
    <property type="molecule type" value="Genomic_DNA"/>
</dbReference>
<reference evidence="1" key="1">
    <citation type="journal article" date="2014" name="Front. Microbiol.">
        <title>High frequency of phylogenetically diverse reductive dehalogenase-homologous genes in deep subseafloor sedimentary metagenomes.</title>
        <authorList>
            <person name="Kawai M."/>
            <person name="Futagami T."/>
            <person name="Toyoda A."/>
            <person name="Takaki Y."/>
            <person name="Nishi S."/>
            <person name="Hori S."/>
            <person name="Arai W."/>
            <person name="Tsubouchi T."/>
            <person name="Morono Y."/>
            <person name="Uchiyama I."/>
            <person name="Ito T."/>
            <person name="Fujiyama A."/>
            <person name="Inagaki F."/>
            <person name="Takami H."/>
        </authorList>
    </citation>
    <scope>NUCLEOTIDE SEQUENCE</scope>
    <source>
        <strain evidence="1">Expedition CK06-06</strain>
    </source>
</reference>
<evidence type="ECO:0000313" key="1">
    <source>
        <dbReference type="EMBL" id="GAG75452.1"/>
    </source>
</evidence>
<sequence length="206" mass="21946">MNRDNYDFIAACLVPTGVGASIGGFAGDASPYVNLLSKVCPVIANPNAVNAAVFSGVNENVLYTEGWAVDAFFRGEIAMRPSKFNKIGVLFDVAIPKKVFNVHLNTINAAKSVYAMDIMGYEMTDEPVGVEFFIAESGISSGKINNPDTLLKSAEKLLARGAEAIAIVCCFDTPENDDDYGKNGGVDPVGGVEAMISHLITEKVER</sequence>
<dbReference type="InterPro" id="IPR021763">
    <property type="entry name" value="DUF3326"/>
</dbReference>
<comment type="caution">
    <text evidence="1">The sequence shown here is derived from an EMBL/GenBank/DDBJ whole genome shotgun (WGS) entry which is preliminary data.</text>
</comment>
<dbReference type="PANTHER" id="PTHR36891">
    <property type="entry name" value="OS01G0127400 PROTEIN"/>
    <property type="match status" value="1"/>
</dbReference>
<protein>
    <submittedName>
        <fullName evidence="1">Uncharacterized protein</fullName>
    </submittedName>
</protein>
<accession>X1B2C4</accession>
<dbReference type="AlphaFoldDB" id="X1B2C4"/>
<dbReference type="PANTHER" id="PTHR36891:SF1">
    <property type="entry name" value="OS01G0127400 PROTEIN"/>
    <property type="match status" value="1"/>
</dbReference>
<proteinExistence type="predicted"/>
<dbReference type="Pfam" id="PF11805">
    <property type="entry name" value="DUF3326"/>
    <property type="match status" value="1"/>
</dbReference>
<gene>
    <name evidence="1" type="ORF">S01H4_34914</name>
</gene>
<organism evidence="1">
    <name type="scientific">marine sediment metagenome</name>
    <dbReference type="NCBI Taxonomy" id="412755"/>
    <lineage>
        <taxon>unclassified sequences</taxon>
        <taxon>metagenomes</taxon>
        <taxon>ecological metagenomes</taxon>
    </lineage>
</organism>
<name>X1B2C4_9ZZZZ</name>